<dbReference type="Proteomes" id="UP001226720">
    <property type="component" value="Unassembled WGS sequence"/>
</dbReference>
<sequence>MGRDQMLSMALYLDIATRVDKFPLQDVAFRGAGGEPPRR</sequence>
<accession>A0ABU0K6E6</accession>
<evidence type="ECO:0000313" key="1">
    <source>
        <dbReference type="EMBL" id="MDQ0483687.1"/>
    </source>
</evidence>
<keyword evidence="2" id="KW-1185">Reference proteome</keyword>
<name>A0ABU0K6E6_9BACL</name>
<protein>
    <submittedName>
        <fullName evidence="1">Uncharacterized protein</fullName>
    </submittedName>
</protein>
<proteinExistence type="predicted"/>
<dbReference type="EMBL" id="JAUSWM010000004">
    <property type="protein sequence ID" value="MDQ0483687.1"/>
    <property type="molecule type" value="Genomic_DNA"/>
</dbReference>
<organism evidence="1 2">
    <name type="scientific">Guptibacillus hwajinpoensis</name>
    <dbReference type="NCBI Taxonomy" id="208199"/>
    <lineage>
        <taxon>Bacteria</taxon>
        <taxon>Bacillati</taxon>
        <taxon>Bacillota</taxon>
        <taxon>Bacilli</taxon>
        <taxon>Bacillales</taxon>
        <taxon>Guptibacillaceae</taxon>
        <taxon>Guptibacillus</taxon>
    </lineage>
</organism>
<gene>
    <name evidence="1" type="ORF">QO000_002669</name>
</gene>
<reference evidence="1" key="1">
    <citation type="submission" date="2023-07" db="EMBL/GenBank/DDBJ databases">
        <title>Genomic Encyclopedia of Type Strains, Phase IV (KMG-IV): sequencing the most valuable type-strain genomes for metagenomic binning, comparative biology and taxonomic classification.</title>
        <authorList>
            <person name="Goeker M."/>
        </authorList>
    </citation>
    <scope>NUCLEOTIDE SEQUENCE [LARGE SCALE GENOMIC DNA]</scope>
    <source>
        <strain evidence="1">JSM 076093</strain>
    </source>
</reference>
<comment type="caution">
    <text evidence="1">The sequence shown here is derived from an EMBL/GenBank/DDBJ whole genome shotgun (WGS) entry which is preliminary data.</text>
</comment>
<evidence type="ECO:0000313" key="2">
    <source>
        <dbReference type="Proteomes" id="UP001226720"/>
    </source>
</evidence>